<evidence type="ECO:0008006" key="4">
    <source>
        <dbReference type="Google" id="ProtNLM"/>
    </source>
</evidence>
<sequence>MIMGTVVALTFLFGFGDVLNLALRLGVPAWVAPLVAPAVDLSILGLLLGRRHLALHDATPDQLRPARRLLTFASLTTLALNTADPLVTGAYGKAAFDAVGPLLLIGWAEVGPGLLQAISTISPQPKETTHAHSNGTDANTDAATTNTVAMRPSEGPASDTTSRPVAITPNGDLLDRARHEDTRHWTIHQRPISAETLRKNLRISATRSRMLVSIIRAERSDDRNAAVVAGQSMSE</sequence>
<proteinExistence type="predicted"/>
<dbReference type="AlphaFoldDB" id="A0A428VXS7"/>
<evidence type="ECO:0000256" key="1">
    <source>
        <dbReference type="SAM" id="MobiDB-lite"/>
    </source>
</evidence>
<name>A0A428VXS7_AMYBA</name>
<evidence type="ECO:0000313" key="3">
    <source>
        <dbReference type="Proteomes" id="UP000286716"/>
    </source>
</evidence>
<gene>
    <name evidence="2" type="ORF">DMA12_43920</name>
</gene>
<accession>A0A428VXS7</accession>
<dbReference type="Proteomes" id="UP000286716">
    <property type="component" value="Unassembled WGS sequence"/>
</dbReference>
<protein>
    <recommendedName>
        <fullName evidence="4">DUF2637 domain-containing protein</fullName>
    </recommendedName>
</protein>
<keyword evidence="3" id="KW-1185">Reference proteome</keyword>
<feature type="region of interest" description="Disordered" evidence="1">
    <location>
        <begin position="150"/>
        <end position="170"/>
    </location>
</feature>
<organism evidence="2 3">
    <name type="scientific">Amycolatopsis balhimycina DSM 5908</name>
    <dbReference type="NCBI Taxonomy" id="1081091"/>
    <lineage>
        <taxon>Bacteria</taxon>
        <taxon>Bacillati</taxon>
        <taxon>Actinomycetota</taxon>
        <taxon>Actinomycetes</taxon>
        <taxon>Pseudonocardiales</taxon>
        <taxon>Pseudonocardiaceae</taxon>
        <taxon>Amycolatopsis</taxon>
    </lineage>
</organism>
<comment type="caution">
    <text evidence="2">The sequence shown here is derived from an EMBL/GenBank/DDBJ whole genome shotgun (WGS) entry which is preliminary data.</text>
</comment>
<dbReference type="OrthoDB" id="4330798at2"/>
<dbReference type="EMBL" id="QHHU01000103">
    <property type="protein sequence ID" value="RSM35579.1"/>
    <property type="molecule type" value="Genomic_DNA"/>
</dbReference>
<reference evidence="2 3" key="1">
    <citation type="submission" date="2018-05" db="EMBL/GenBank/DDBJ databases">
        <title>Evolution of GPA BGCs.</title>
        <authorList>
            <person name="Waglechner N."/>
            <person name="Wright G.D."/>
        </authorList>
    </citation>
    <scope>NUCLEOTIDE SEQUENCE [LARGE SCALE GENOMIC DNA]</scope>
    <source>
        <strain evidence="2 3">DSM 5908</strain>
    </source>
</reference>
<evidence type="ECO:0000313" key="2">
    <source>
        <dbReference type="EMBL" id="RSM35579.1"/>
    </source>
</evidence>